<dbReference type="GeneID" id="73328476"/>
<name>A0AA37UR74_9PEZI</name>
<keyword evidence="2" id="KW-1185">Reference proteome</keyword>
<protein>
    <submittedName>
        <fullName evidence="1">Methyltransferase tdiE</fullName>
    </submittedName>
</protein>
<reference evidence="1 2" key="1">
    <citation type="submission" date="2022-03" db="EMBL/GenBank/DDBJ databases">
        <title>Genome data of Colletotrichum spp.</title>
        <authorList>
            <person name="Utami Y.D."/>
            <person name="Hiruma K."/>
        </authorList>
    </citation>
    <scope>NUCLEOTIDE SEQUENCE [LARGE SCALE GENOMIC DNA]</scope>
    <source>
        <strain evidence="1 2">MAFF 239500</strain>
    </source>
</reference>
<evidence type="ECO:0000313" key="2">
    <source>
        <dbReference type="Proteomes" id="UP001055115"/>
    </source>
</evidence>
<keyword evidence="1" id="KW-0808">Transferase</keyword>
<proteinExistence type="predicted"/>
<accession>A0AA37UR74</accession>
<dbReference type="Gene3D" id="3.40.50.150">
    <property type="entry name" value="Vaccinia Virus protein VP39"/>
    <property type="match status" value="1"/>
</dbReference>
<gene>
    <name evidence="1" type="ORF">ColSpa_07674</name>
</gene>
<dbReference type="InterPro" id="IPR029063">
    <property type="entry name" value="SAM-dependent_MTases_sf"/>
</dbReference>
<dbReference type="GO" id="GO:0032259">
    <property type="term" value="P:methylation"/>
    <property type="evidence" value="ECO:0007669"/>
    <property type="project" value="UniProtKB-KW"/>
</dbReference>
<keyword evidence="1" id="KW-0489">Methyltransferase</keyword>
<dbReference type="RefSeq" id="XP_049129843.1">
    <property type="nucleotide sequence ID" value="XM_049273886.1"/>
</dbReference>
<dbReference type="EMBL" id="BQXU01000019">
    <property type="protein sequence ID" value="GKT47493.1"/>
    <property type="molecule type" value="Genomic_DNA"/>
</dbReference>
<evidence type="ECO:0000313" key="1">
    <source>
        <dbReference type="EMBL" id="GKT47493.1"/>
    </source>
</evidence>
<dbReference type="GO" id="GO:0008168">
    <property type="term" value="F:methyltransferase activity"/>
    <property type="evidence" value="ECO:0007669"/>
    <property type="project" value="UniProtKB-KW"/>
</dbReference>
<sequence length="269" mass="31519">MAPKTLTWSRSSASHLADNTGWRIRSKSRQTYREESVGFRHRDWYLGHRFCFEIDDLELDWEWNRPFDYIFNRSLAGSWSNFRSIIQKAFDNLEPGGYFEIQDLELPSYCDDDSVPPTAALYRWQHALVDASNEIGRPLNYAPTCIDDLRDVGFVEIHHQVFKWPFNNWSDDPKLKEIGRWNCANLDMGLEGFSLALMTRVKGWARDAVEKLCDEVKNEVKDTRLHAYWKQWACNLRKKTWRGISMSDRKGHAVRNVLSDVTMLTKSSS</sequence>
<dbReference type="SUPFAM" id="SSF53335">
    <property type="entry name" value="S-adenosyl-L-methionine-dependent methyltransferases"/>
    <property type="match status" value="1"/>
</dbReference>
<comment type="caution">
    <text evidence="1">The sequence shown here is derived from an EMBL/GenBank/DDBJ whole genome shotgun (WGS) entry which is preliminary data.</text>
</comment>
<dbReference type="AlphaFoldDB" id="A0AA37UR74"/>
<organism evidence="1 2">
    <name type="scientific">Colletotrichum spaethianum</name>
    <dbReference type="NCBI Taxonomy" id="700344"/>
    <lineage>
        <taxon>Eukaryota</taxon>
        <taxon>Fungi</taxon>
        <taxon>Dikarya</taxon>
        <taxon>Ascomycota</taxon>
        <taxon>Pezizomycotina</taxon>
        <taxon>Sordariomycetes</taxon>
        <taxon>Hypocreomycetidae</taxon>
        <taxon>Glomerellales</taxon>
        <taxon>Glomerellaceae</taxon>
        <taxon>Colletotrichum</taxon>
        <taxon>Colletotrichum spaethianum species complex</taxon>
    </lineage>
</organism>
<dbReference type="Proteomes" id="UP001055115">
    <property type="component" value="Unassembled WGS sequence"/>
</dbReference>